<evidence type="ECO:0000256" key="1">
    <source>
        <dbReference type="ARBA" id="ARBA00010552"/>
    </source>
</evidence>
<evidence type="ECO:0000313" key="2">
    <source>
        <dbReference type="EMBL" id="HHF08595.1"/>
    </source>
</evidence>
<dbReference type="GO" id="GO:0005829">
    <property type="term" value="C:cytosol"/>
    <property type="evidence" value="ECO:0007669"/>
    <property type="project" value="TreeGrafter"/>
</dbReference>
<organism evidence="2">
    <name type="scientific">Kosmotoga arenicorallina</name>
    <dbReference type="NCBI Taxonomy" id="688066"/>
    <lineage>
        <taxon>Bacteria</taxon>
        <taxon>Thermotogati</taxon>
        <taxon>Thermotogota</taxon>
        <taxon>Thermotogae</taxon>
        <taxon>Kosmotogales</taxon>
        <taxon>Kosmotogaceae</taxon>
        <taxon>Kosmotoga</taxon>
    </lineage>
</organism>
<reference evidence="2" key="1">
    <citation type="journal article" date="2020" name="mSystems">
        <title>Genome- and Community-Level Interaction Insights into Carbon Utilization and Element Cycling Functions of Hydrothermarchaeota in Hydrothermal Sediment.</title>
        <authorList>
            <person name="Zhou Z."/>
            <person name="Liu Y."/>
            <person name="Xu W."/>
            <person name="Pan J."/>
            <person name="Luo Z.H."/>
            <person name="Li M."/>
        </authorList>
    </citation>
    <scope>NUCLEOTIDE SEQUENCE [LARGE SCALE GENOMIC DNA]</scope>
    <source>
        <strain evidence="2">HyVt-80</strain>
    </source>
</reference>
<dbReference type="EMBL" id="DRTH01000138">
    <property type="protein sequence ID" value="HHF08595.1"/>
    <property type="molecule type" value="Genomic_DNA"/>
</dbReference>
<dbReference type="SUPFAM" id="SSF55298">
    <property type="entry name" value="YjgF-like"/>
    <property type="match status" value="1"/>
</dbReference>
<dbReference type="InterPro" id="IPR006056">
    <property type="entry name" value="RidA"/>
</dbReference>
<dbReference type="PANTHER" id="PTHR11803">
    <property type="entry name" value="2-IMINOBUTANOATE/2-IMINOPROPANOATE DEAMINASE RIDA"/>
    <property type="match status" value="1"/>
</dbReference>
<dbReference type="InterPro" id="IPR035959">
    <property type="entry name" value="RutC-like_sf"/>
</dbReference>
<dbReference type="Gene3D" id="3.30.1330.40">
    <property type="entry name" value="RutC-like"/>
    <property type="match status" value="1"/>
</dbReference>
<name>A0A7C5I3E5_9BACT</name>
<dbReference type="Pfam" id="PF01042">
    <property type="entry name" value="Ribonuc_L-PSP"/>
    <property type="match status" value="1"/>
</dbReference>
<dbReference type="CDD" id="cd00448">
    <property type="entry name" value="YjgF_YER057c_UK114_family"/>
    <property type="match status" value="1"/>
</dbReference>
<proteinExistence type="inferred from homology"/>
<accession>A0A7C5I3E5</accession>
<comment type="caution">
    <text evidence="2">The sequence shown here is derived from an EMBL/GenBank/DDBJ whole genome shotgun (WGS) entry which is preliminary data.</text>
</comment>
<dbReference type="GO" id="GO:0019239">
    <property type="term" value="F:deaminase activity"/>
    <property type="evidence" value="ECO:0007669"/>
    <property type="project" value="TreeGrafter"/>
</dbReference>
<dbReference type="PANTHER" id="PTHR11803:SF39">
    <property type="entry name" value="2-IMINOBUTANOATE_2-IMINOPROPANOATE DEAMINASE"/>
    <property type="match status" value="1"/>
</dbReference>
<comment type="similarity">
    <text evidence="1">Belongs to the RutC family.</text>
</comment>
<dbReference type="InterPro" id="IPR006175">
    <property type="entry name" value="YjgF/YER057c/UK114"/>
</dbReference>
<dbReference type="FunFam" id="3.30.1330.40:FF:000001">
    <property type="entry name" value="L-PSP family endoribonuclease"/>
    <property type="match status" value="1"/>
</dbReference>
<protein>
    <submittedName>
        <fullName evidence="2">Reactive intermediate/imine deaminase</fullName>
    </submittedName>
</protein>
<dbReference type="NCBIfam" id="TIGR00004">
    <property type="entry name" value="Rid family detoxifying hydrolase"/>
    <property type="match status" value="1"/>
</dbReference>
<gene>
    <name evidence="2" type="ORF">ENL26_02340</name>
</gene>
<dbReference type="AlphaFoldDB" id="A0A7C5I3E5"/>
<sequence length="125" mass="13634">MLRVVNTEKAPKAIGPYSQGIVAGNMLFVSGQLPLNPDTGKLSNEPEKAFTMAIENFIAVVKAAGGSTEDIVKVNVYIKDMDLFATFNEIYSRYFTGHKPARAVVEVARLPKDAIVEVEGVAYIR</sequence>
<dbReference type="Proteomes" id="UP000886129">
    <property type="component" value="Unassembled WGS sequence"/>
</dbReference>